<evidence type="ECO:0000313" key="3">
    <source>
        <dbReference type="Proteomes" id="UP000183649"/>
    </source>
</evidence>
<protein>
    <submittedName>
        <fullName evidence="2">Predicted metal-dependent hydrolase</fullName>
    </submittedName>
</protein>
<dbReference type="EMBL" id="CYHF01000009">
    <property type="protein sequence ID" value="CUA99282.1"/>
    <property type="molecule type" value="Genomic_DNA"/>
</dbReference>
<dbReference type="Pfam" id="PF01863">
    <property type="entry name" value="YgjP-like"/>
    <property type="match status" value="1"/>
</dbReference>
<dbReference type="InterPro" id="IPR002725">
    <property type="entry name" value="YgjP-like_metallopeptidase"/>
</dbReference>
<dbReference type="PANTHER" id="PTHR30399:SF1">
    <property type="entry name" value="UTP PYROPHOSPHATASE"/>
    <property type="match status" value="1"/>
</dbReference>
<dbReference type="GO" id="GO:0016787">
    <property type="term" value="F:hydrolase activity"/>
    <property type="evidence" value="ECO:0007669"/>
    <property type="project" value="UniProtKB-KW"/>
</dbReference>
<keyword evidence="3" id="KW-1185">Reference proteome</keyword>
<dbReference type="AlphaFoldDB" id="A0A0K6I7I7"/>
<proteinExistence type="predicted"/>
<sequence>MNGRSGSFCYGDEVIRYEVVERPSRRTLGIEVHPGGRVLVLAPRGCNDATIVEKLRLRAGWVSRQLETFSRFERHTAPRQYLSGESHRYLGRQYRLRVRANEAGALQDQVRLTRGEILVVSPGKLSPAKVKELLRRWYLGRAREVFDTILTSAFDTFQRLGHEKPRIAVREMRSRWGSLSPGGQMTLNSRLVQAPRPCVEYVIIHELCHLIHKNHSPEFFALLGQVMPDWQARKHRLEQALL</sequence>
<evidence type="ECO:0000313" key="2">
    <source>
        <dbReference type="EMBL" id="CUA99282.1"/>
    </source>
</evidence>
<dbReference type="Gene3D" id="3.30.2010.10">
    <property type="entry name" value="Metalloproteases ('zincins'), catalytic domain"/>
    <property type="match status" value="1"/>
</dbReference>
<feature type="domain" description="YgjP-like metallopeptidase" evidence="1">
    <location>
        <begin position="26"/>
        <end position="239"/>
    </location>
</feature>
<evidence type="ECO:0000259" key="1">
    <source>
        <dbReference type="Pfam" id="PF01863"/>
    </source>
</evidence>
<reference evidence="3" key="1">
    <citation type="submission" date="2015-08" db="EMBL/GenBank/DDBJ databases">
        <authorList>
            <person name="Varghese N."/>
        </authorList>
    </citation>
    <scope>NUCLEOTIDE SEQUENCE [LARGE SCALE GENOMIC DNA]</scope>
    <source>
        <strain evidence="3">DSM 18181</strain>
    </source>
</reference>
<dbReference type="OrthoDB" id="9811177at2"/>
<name>A0A0K6I7I7_9BURK</name>
<dbReference type="InterPro" id="IPR053136">
    <property type="entry name" value="UTP_pyrophosphatase-like"/>
</dbReference>
<keyword evidence="2" id="KW-0378">Hydrolase</keyword>
<gene>
    <name evidence="2" type="ORF">Ga0061069_10954</name>
</gene>
<dbReference type="CDD" id="cd07344">
    <property type="entry name" value="M48_yhfN_like"/>
    <property type="match status" value="1"/>
</dbReference>
<dbReference type="STRING" id="339866.GCA_001418255_02452"/>
<accession>A0A0K6I7I7</accession>
<dbReference type="PANTHER" id="PTHR30399">
    <property type="entry name" value="UNCHARACTERIZED PROTEIN YGJP"/>
    <property type="match status" value="1"/>
</dbReference>
<dbReference type="Proteomes" id="UP000183649">
    <property type="component" value="Unassembled WGS sequence"/>
</dbReference>
<dbReference type="RefSeq" id="WP_055451307.1">
    <property type="nucleotide sequence ID" value="NZ_CYHF01000009.1"/>
</dbReference>
<organism evidence="2 3">
    <name type="scientific">Thiomonas bhubaneswarensis</name>
    <dbReference type="NCBI Taxonomy" id="339866"/>
    <lineage>
        <taxon>Bacteria</taxon>
        <taxon>Pseudomonadati</taxon>
        <taxon>Pseudomonadota</taxon>
        <taxon>Betaproteobacteria</taxon>
        <taxon>Burkholderiales</taxon>
        <taxon>Thiomonas</taxon>
    </lineage>
</organism>